<protein>
    <recommendedName>
        <fullName evidence="3">Phage-related protein</fullName>
    </recommendedName>
</protein>
<organism evidence="1 2">
    <name type="scientific">Geofilum rubicundum JCM 15548</name>
    <dbReference type="NCBI Taxonomy" id="1236989"/>
    <lineage>
        <taxon>Bacteria</taxon>
        <taxon>Pseudomonadati</taxon>
        <taxon>Bacteroidota</taxon>
        <taxon>Bacteroidia</taxon>
        <taxon>Marinilabiliales</taxon>
        <taxon>Marinilabiliaceae</taxon>
        <taxon>Geofilum</taxon>
    </lineage>
</organism>
<reference evidence="1 2" key="1">
    <citation type="journal article" date="2015" name="Microbes Environ.">
        <title>Distribution and evolution of nitrogen fixation genes in the phylum bacteroidetes.</title>
        <authorList>
            <person name="Inoue J."/>
            <person name="Oshima K."/>
            <person name="Suda W."/>
            <person name="Sakamoto M."/>
            <person name="Iino T."/>
            <person name="Noda S."/>
            <person name="Hongoh Y."/>
            <person name="Hattori M."/>
            <person name="Ohkuma M."/>
        </authorList>
    </citation>
    <scope>NUCLEOTIDE SEQUENCE [LARGE SCALE GENOMIC DNA]</scope>
    <source>
        <strain evidence="1">JCM 15548</strain>
    </source>
</reference>
<keyword evidence="2" id="KW-1185">Reference proteome</keyword>
<dbReference type="OrthoDB" id="573082at2"/>
<dbReference type="EMBL" id="BAZW01000174">
    <property type="protein sequence ID" value="GAO27932.1"/>
    <property type="molecule type" value="Genomic_DNA"/>
</dbReference>
<comment type="caution">
    <text evidence="1">The sequence shown here is derived from an EMBL/GenBank/DDBJ whole genome shotgun (WGS) entry which is preliminary data.</text>
</comment>
<evidence type="ECO:0008006" key="3">
    <source>
        <dbReference type="Google" id="ProtNLM"/>
    </source>
</evidence>
<gene>
    <name evidence="1" type="ORF">JCM15548_14812</name>
</gene>
<sequence length="120" mass="14096">MEKPIEVIFLPLAEKFVESIEPKARKKLFQGIRKTKERLIGDWFSKMKGSDGIFEFRFDESGKFYRLFAFWDTEGETETLIAGTHGIAKKTNKTPKDEIRKAERLKREYFEEKKLGDKGN</sequence>
<accession>A0A0E9LQT4</accession>
<dbReference type="RefSeq" id="WP_062129125.1">
    <property type="nucleotide sequence ID" value="NZ_BAZW01000174.1"/>
</dbReference>
<dbReference type="STRING" id="1236989.JCM15548_14812"/>
<dbReference type="AlphaFoldDB" id="A0A0E9LQT4"/>
<name>A0A0E9LQT4_9BACT</name>
<proteinExistence type="predicted"/>
<dbReference type="InterPro" id="IPR009241">
    <property type="entry name" value="HigB-like"/>
</dbReference>
<dbReference type="Pfam" id="PF05973">
    <property type="entry name" value="Gp49"/>
    <property type="match status" value="1"/>
</dbReference>
<dbReference type="Proteomes" id="UP000032900">
    <property type="component" value="Unassembled WGS sequence"/>
</dbReference>
<evidence type="ECO:0000313" key="2">
    <source>
        <dbReference type="Proteomes" id="UP000032900"/>
    </source>
</evidence>
<evidence type="ECO:0000313" key="1">
    <source>
        <dbReference type="EMBL" id="GAO27932.1"/>
    </source>
</evidence>